<dbReference type="InterPro" id="IPR007421">
    <property type="entry name" value="Schlafen_AlbA_2_dom"/>
</dbReference>
<evidence type="ECO:0000313" key="4">
    <source>
        <dbReference type="Proteomes" id="UP000284614"/>
    </source>
</evidence>
<proteinExistence type="predicted"/>
<dbReference type="EMBL" id="QSDG01000020">
    <property type="protein sequence ID" value="RGY65927.1"/>
    <property type="molecule type" value="Genomic_DNA"/>
</dbReference>
<reference evidence="3 4" key="1">
    <citation type="submission" date="2018-08" db="EMBL/GenBank/DDBJ databases">
        <title>A genome reference for cultivated species of the human gut microbiota.</title>
        <authorList>
            <person name="Zou Y."/>
            <person name="Xue W."/>
            <person name="Luo G."/>
        </authorList>
    </citation>
    <scope>NUCLEOTIDE SEQUENCE [LARGE SCALE GENOMIC DNA]</scope>
    <source>
        <strain evidence="3 4">OF01-1</strain>
    </source>
</reference>
<feature type="domain" description="Schlafen AlbA-2" evidence="2">
    <location>
        <begin position="970"/>
        <end position="1099"/>
    </location>
</feature>
<dbReference type="GO" id="GO:0005524">
    <property type="term" value="F:ATP binding"/>
    <property type="evidence" value="ECO:0007669"/>
    <property type="project" value="UniProtKB-KW"/>
</dbReference>
<feature type="coiled-coil region" evidence="1">
    <location>
        <begin position="1107"/>
        <end position="1134"/>
    </location>
</feature>
<dbReference type="Gene3D" id="3.30.950.30">
    <property type="entry name" value="Schlafen, AAA domain"/>
    <property type="match status" value="1"/>
</dbReference>
<keyword evidence="3" id="KW-0067">ATP-binding</keyword>
<evidence type="ECO:0000256" key="1">
    <source>
        <dbReference type="SAM" id="Coils"/>
    </source>
</evidence>
<protein>
    <submittedName>
        <fullName evidence="3">ATP-binding protein</fullName>
    </submittedName>
</protein>
<evidence type="ECO:0000259" key="2">
    <source>
        <dbReference type="Pfam" id="PF04326"/>
    </source>
</evidence>
<keyword evidence="1" id="KW-0175">Coiled coil</keyword>
<comment type="caution">
    <text evidence="3">The sequence shown here is derived from an EMBL/GenBank/DDBJ whole genome shotgun (WGS) entry which is preliminary data.</text>
</comment>
<dbReference type="Pfam" id="PF04326">
    <property type="entry name" value="SLFN_AlbA_2"/>
    <property type="match status" value="1"/>
</dbReference>
<keyword evidence="3" id="KW-0547">Nucleotide-binding</keyword>
<dbReference type="InterPro" id="IPR038461">
    <property type="entry name" value="Schlafen_AlbA_2_dom_sf"/>
</dbReference>
<sequence length="1372" mass="155385">MKNLVNIFKRCIFVKTHNLHMIMLYNKDSIYNLKVTGTMVVGDQHYYLVEECGMKYRVKMLPFQQKQPLPKEIKCIVHDYDADNSPLFIQHKGDISRSLYTIGNTYPFVVHKKLSSMSGHCSNYYGSDTNGLRAFIQAPVDKQLTLGRNIRCTVKHIDSEGNLSVALADYDMDTETNFLTYAQLMRNVSAETLPVDIQLDTLRAEPDKNKKLVQMLAQYDSHAGEWVLSYLTVLNNKREAAIEAGDLDMVCSLTYHRRRILEWMMEDSRFLTFYSSEIAHSLREKGEREIAVGESLLKGVEMIRKGEVDVFLQKLFNKVRMSGYLTERQQKIDLLVALFRMDHSLIEKSMFVLAEVSRYVVSDSADSDDPVLETVIELVRWTVERADMNNNLSPTVMVQLIAILLLLCRNKEVSALSVWRSMLYRYSCQISPLSTRILIDKAFGVLMSAGKLYRPEFTWDDILQFKPESFVAKLRSFVSNATVDEEKLVAQHITGNGGILLRDNSFVFYAGCSPNALAERQKLSEWVSLIDGRVCVVIKKELKPKSSESQNLFMLKKCWDELCVQLSQGIPLQQKKVVIKTLPSVNTRVTITLRPFNARFPLLMFADITDPCYEGSGVLMANEVCRYHIRSLGSVFYEGDTFEATVVKTEENGRLAFSIQQELFDMVIRKIRPGKQVCAKLIRISKSTGIWVSEEGYTLFTPLGNSHPMIGTTALLEVTDINDSGYINAAYVDNVEELIDEENALSRLVSEYISYCHPQDEEMDEPDNELGQTLTDEDVVRLGQQLSPAVIRELPRLLLMAVTVEPALSIRYNLLGAARLLSGLTDDARLTEYLSLRMNYEENIYSFAMHTGQVRWTGFSRIDDDVIARFPSLRSLKSLLDILAYFYNRPFEPSLVTSIATTKDENKEHIISLVMANSLLYRTLSAENLRPLRDELLQRIGAGELVQPYVRTDQEKGNNQDEDIPLLGRESGEVEFKSSIVYPAGKTVPDMKQQGDVILRAINGFLNASGGTLFIGVADSGKVTGLKNDYTYMVCDSDAYERFIRQRIVLTMGKDVNSIINIDFPRYADREICRIQVPCYGKLIELNGVVWQRQGNSTMLLDGNALLKQQQRKKETLKAELESITQTIASKKATEELVSGSLQATGGVQTAFAAAFAASLEQKKKKDRKAGASKKAMISTSLIRPNPLHPKERGEIEVEAYLSLLDNNGYILTDEIPHWDNELLTLAIGVHEKEGNLLLCYDNGYVNRVALRLLLQKKRGYAYKNGANREGRLIFATIENGEPDILVRTRRQGSEHLKMFPMNKVKKNTDLTLKGTPVFSYDFGEVTGWELIPMQEAEKLRKLENDNPHHQGSLLTSDAIAAERELLKVLGW</sequence>
<dbReference type="Proteomes" id="UP000284614">
    <property type="component" value="Unassembled WGS sequence"/>
</dbReference>
<name>A0A413JTY6_BACFG</name>
<gene>
    <name evidence="3" type="ORF">DXA27_18350</name>
</gene>
<evidence type="ECO:0000313" key="3">
    <source>
        <dbReference type="EMBL" id="RGY65927.1"/>
    </source>
</evidence>
<organism evidence="3 4">
    <name type="scientific">Bacteroides fragilis</name>
    <dbReference type="NCBI Taxonomy" id="817"/>
    <lineage>
        <taxon>Bacteria</taxon>
        <taxon>Pseudomonadati</taxon>
        <taxon>Bacteroidota</taxon>
        <taxon>Bacteroidia</taxon>
        <taxon>Bacteroidales</taxon>
        <taxon>Bacteroidaceae</taxon>
        <taxon>Bacteroides</taxon>
    </lineage>
</organism>
<accession>A0A413JTY6</accession>